<sequence length="290" mass="33123">MASILHPSVSFSLIIILALVLVIYPMGEYHSVSATNNFFQDFEITWGDGRGKILNNGELLILSLDNTSGSGFQSKKEFMFGRIDMQLKLVPGNSAGTVTAYYLSSQGGNHDEIDFEFLGNLSGEPYTVHTNVYTQGKGEREQQFHLWFDPTADFHTYSVHWFPSNIVFLVDGVPIRMFKNLETIGVAFPKNQPMKLYSSIWNADQWATRGGLVKTDWTKAPFIASYRNFNHVQLHHSFTSSRTISQAQLDPIRLEKLKWVQKNYMIYNYCTDTKRFPQGFPPECKFNLSD</sequence>
<name>A0ACC0BRZ7_CATRO</name>
<accession>A0ACC0BRZ7</accession>
<organism evidence="1 2">
    <name type="scientific">Catharanthus roseus</name>
    <name type="common">Madagascar periwinkle</name>
    <name type="synonym">Vinca rosea</name>
    <dbReference type="NCBI Taxonomy" id="4058"/>
    <lineage>
        <taxon>Eukaryota</taxon>
        <taxon>Viridiplantae</taxon>
        <taxon>Streptophyta</taxon>
        <taxon>Embryophyta</taxon>
        <taxon>Tracheophyta</taxon>
        <taxon>Spermatophyta</taxon>
        <taxon>Magnoliopsida</taxon>
        <taxon>eudicotyledons</taxon>
        <taxon>Gunneridae</taxon>
        <taxon>Pentapetalae</taxon>
        <taxon>asterids</taxon>
        <taxon>lamiids</taxon>
        <taxon>Gentianales</taxon>
        <taxon>Apocynaceae</taxon>
        <taxon>Rauvolfioideae</taxon>
        <taxon>Vinceae</taxon>
        <taxon>Catharanthinae</taxon>
        <taxon>Catharanthus</taxon>
    </lineage>
</organism>
<dbReference type="EMBL" id="CM044702">
    <property type="protein sequence ID" value="KAI5675384.1"/>
    <property type="molecule type" value="Genomic_DNA"/>
</dbReference>
<comment type="caution">
    <text evidence="1">The sequence shown here is derived from an EMBL/GenBank/DDBJ whole genome shotgun (WGS) entry which is preliminary data.</text>
</comment>
<evidence type="ECO:0000313" key="2">
    <source>
        <dbReference type="Proteomes" id="UP001060085"/>
    </source>
</evidence>
<proteinExistence type="predicted"/>
<reference evidence="2" key="1">
    <citation type="journal article" date="2023" name="Nat. Plants">
        <title>Single-cell RNA sequencing provides a high-resolution roadmap for understanding the multicellular compartmentation of specialized metabolism.</title>
        <authorList>
            <person name="Sun S."/>
            <person name="Shen X."/>
            <person name="Li Y."/>
            <person name="Li Y."/>
            <person name="Wang S."/>
            <person name="Li R."/>
            <person name="Zhang H."/>
            <person name="Shen G."/>
            <person name="Guo B."/>
            <person name="Wei J."/>
            <person name="Xu J."/>
            <person name="St-Pierre B."/>
            <person name="Chen S."/>
            <person name="Sun C."/>
        </authorList>
    </citation>
    <scope>NUCLEOTIDE SEQUENCE [LARGE SCALE GENOMIC DNA]</scope>
</reference>
<evidence type="ECO:0000313" key="1">
    <source>
        <dbReference type="EMBL" id="KAI5675384.1"/>
    </source>
</evidence>
<protein>
    <submittedName>
        <fullName evidence="1">Uncharacterized protein</fullName>
    </submittedName>
</protein>
<dbReference type="Proteomes" id="UP001060085">
    <property type="component" value="Linkage Group LG02"/>
</dbReference>
<gene>
    <name evidence="1" type="ORF">M9H77_06334</name>
</gene>
<keyword evidence="2" id="KW-1185">Reference proteome</keyword>